<evidence type="ECO:0000256" key="1">
    <source>
        <dbReference type="ARBA" id="ARBA00004921"/>
    </source>
</evidence>
<dbReference type="GO" id="GO:0006006">
    <property type="term" value="P:glucose metabolic process"/>
    <property type="evidence" value="ECO:0007669"/>
    <property type="project" value="InterPro"/>
</dbReference>
<comment type="pathway">
    <text evidence="1">Carbohydrate degradation.</text>
</comment>
<dbReference type="PANTHER" id="PTHR23429:SF0">
    <property type="entry name" value="GLUCOSE-6-PHOSPHATE 1-DEHYDROGENASE"/>
    <property type="match status" value="1"/>
</dbReference>
<dbReference type="GO" id="GO:0050661">
    <property type="term" value="F:NADP binding"/>
    <property type="evidence" value="ECO:0007669"/>
    <property type="project" value="InterPro"/>
</dbReference>
<reference evidence="6 7" key="1">
    <citation type="journal article" date="2012" name="J. Bacteriol.">
        <title>Genome sequence of the cycloprodigiosin-producing bacterial strain Pseudoalteromonas rubra ATCC 29570(T).</title>
        <authorList>
            <person name="Xie B.B."/>
            <person name="Shu Y.L."/>
            <person name="Qin Q.L."/>
            <person name="Rong J.C."/>
            <person name="Zhang X.Y."/>
            <person name="Chen X.L."/>
            <person name="Zhou B.C."/>
            <person name="Zhang Y.Z."/>
        </authorList>
    </citation>
    <scope>NUCLEOTIDE SEQUENCE [LARGE SCALE GENOMIC DNA]</scope>
    <source>
        <strain evidence="6 7">DSM 6842</strain>
    </source>
</reference>
<evidence type="ECO:0000259" key="5">
    <source>
        <dbReference type="Pfam" id="PF02781"/>
    </source>
</evidence>
<dbReference type="Pfam" id="PF02781">
    <property type="entry name" value="G6PD_C"/>
    <property type="match status" value="1"/>
</dbReference>
<dbReference type="AlphaFoldDB" id="A0A8T0CAA6"/>
<keyword evidence="2" id="KW-0521">NADP</keyword>
<dbReference type="GO" id="GO:0004345">
    <property type="term" value="F:glucose-6-phosphate dehydrogenase activity"/>
    <property type="evidence" value="ECO:0007669"/>
    <property type="project" value="InterPro"/>
</dbReference>
<dbReference type="InterPro" id="IPR001282">
    <property type="entry name" value="G6P_DH"/>
</dbReference>
<evidence type="ECO:0000313" key="6">
    <source>
        <dbReference type="EMBL" id="KAF7786915.1"/>
    </source>
</evidence>
<accession>A0A8T0CAA6</accession>
<evidence type="ECO:0000256" key="3">
    <source>
        <dbReference type="ARBA" id="ARBA00023002"/>
    </source>
</evidence>
<dbReference type="GO" id="GO:0005829">
    <property type="term" value="C:cytosol"/>
    <property type="evidence" value="ECO:0007669"/>
    <property type="project" value="TreeGrafter"/>
</dbReference>
<name>A0A8T0CAA6_9GAMM</name>
<organism evidence="6 7">
    <name type="scientific">Pseudoalteromonas rubra</name>
    <dbReference type="NCBI Taxonomy" id="43658"/>
    <lineage>
        <taxon>Bacteria</taxon>
        <taxon>Pseudomonadati</taxon>
        <taxon>Pseudomonadota</taxon>
        <taxon>Gammaproteobacteria</taxon>
        <taxon>Alteromonadales</taxon>
        <taxon>Pseudoalteromonadaceae</taxon>
        <taxon>Pseudoalteromonas</taxon>
    </lineage>
</organism>
<dbReference type="InterPro" id="IPR022675">
    <property type="entry name" value="G6P_DH_C"/>
</dbReference>
<proteinExistence type="predicted"/>
<dbReference type="GO" id="GO:0009051">
    <property type="term" value="P:pentose-phosphate shunt, oxidative branch"/>
    <property type="evidence" value="ECO:0007669"/>
    <property type="project" value="TreeGrafter"/>
</dbReference>
<protein>
    <recommendedName>
        <fullName evidence="5">Glucose-6-phosphate dehydrogenase C-terminal domain-containing protein</fullName>
    </recommendedName>
</protein>
<dbReference type="SUPFAM" id="SSF55347">
    <property type="entry name" value="Glyceraldehyde-3-phosphate dehydrogenase-like, C-terminal domain"/>
    <property type="match status" value="1"/>
</dbReference>
<evidence type="ECO:0000313" key="7">
    <source>
        <dbReference type="Proteomes" id="UP000016480"/>
    </source>
</evidence>
<feature type="domain" description="Glucose-6-phosphate dehydrogenase C-terminal" evidence="5">
    <location>
        <begin position="2"/>
        <end position="218"/>
    </location>
</feature>
<sequence length="225" mass="25669">MLEALRPLVGEEVDDNVVRGQYVPGDLNGKLVPGYLEELGEGSSKTETFVAIKAHIDNWRWAGVPFYLRTGKRMKKRCAEIVVEYKPVSHNVYDPSVGPIQPNRLEIRLQPEESIQLTLMSKRLDNLEMQLQPVTLNIELSQQYSKGFHSDAYKRLMLDAAANNPALFIHRDEVRQAWKWIDPIVARWQEKGTPSLYRAGSWGPEAADELLEESNHAWFNVGEKA</sequence>
<dbReference type="PANTHER" id="PTHR23429">
    <property type="entry name" value="GLUCOSE-6-PHOSPHATE 1-DEHYDROGENASE G6PD"/>
    <property type="match status" value="1"/>
</dbReference>
<comment type="caution">
    <text evidence="6">The sequence shown here is derived from an EMBL/GenBank/DDBJ whole genome shotgun (WGS) entry which is preliminary data.</text>
</comment>
<keyword evidence="3" id="KW-0560">Oxidoreductase</keyword>
<dbReference type="EMBL" id="AHCD03000034">
    <property type="protein sequence ID" value="KAF7786915.1"/>
    <property type="molecule type" value="Genomic_DNA"/>
</dbReference>
<keyword evidence="4" id="KW-0119">Carbohydrate metabolism</keyword>
<evidence type="ECO:0000256" key="2">
    <source>
        <dbReference type="ARBA" id="ARBA00022857"/>
    </source>
</evidence>
<dbReference type="Proteomes" id="UP000016480">
    <property type="component" value="Unassembled WGS sequence"/>
</dbReference>
<gene>
    <name evidence="6" type="ORF">PRUB_a3730</name>
</gene>
<dbReference type="Gene3D" id="3.30.360.10">
    <property type="entry name" value="Dihydrodipicolinate Reductase, domain 2"/>
    <property type="match status" value="1"/>
</dbReference>
<evidence type="ECO:0000256" key="4">
    <source>
        <dbReference type="ARBA" id="ARBA00023277"/>
    </source>
</evidence>